<dbReference type="GO" id="GO:1990904">
    <property type="term" value="C:ribonucleoprotein complex"/>
    <property type="evidence" value="ECO:0007669"/>
    <property type="project" value="UniProtKB-UniRule"/>
</dbReference>
<evidence type="ECO:0000313" key="12">
    <source>
        <dbReference type="Proteomes" id="UP001269389"/>
    </source>
</evidence>
<evidence type="ECO:0000256" key="10">
    <source>
        <dbReference type="SAM" id="MobiDB-lite"/>
    </source>
</evidence>
<proteinExistence type="inferred from homology"/>
<dbReference type="GO" id="GO:0003723">
    <property type="term" value="F:RNA binding"/>
    <property type="evidence" value="ECO:0007669"/>
    <property type="project" value="UniProtKB-UniRule"/>
</dbReference>
<reference evidence="11" key="1">
    <citation type="journal article" date="2022" name="bioRxiv">
        <title>In-depth study of tomato and weed viromes reveals undiscovered plant virus diversity in an agroecosystem.</title>
        <authorList>
            <person name="Rivarez M.P.S."/>
            <person name="Pecman A."/>
            <person name="Bacnik K."/>
            <person name="Maksimovic Carvalho Ferreira O."/>
            <person name="Vucurovic A."/>
            <person name="Seljak G."/>
            <person name="Mehle N."/>
            <person name="Gutierrez-Aguirre I."/>
            <person name="Ravnikar M."/>
            <person name="Kutnjak D."/>
        </authorList>
    </citation>
    <scope>NUCLEOTIDE SEQUENCE</scope>
    <source>
        <strain evidence="11">PLE20SW</strain>
    </source>
</reference>
<comment type="function">
    <text evidence="9">Encapsidates the genome, protecting it from nucleases. The encapsidated genomic RNA is termed the nucleocapsid (NC) and serves as template for viral transcription and replication.</text>
</comment>
<evidence type="ECO:0000313" key="11">
    <source>
        <dbReference type="EMBL" id="UTQ50566.1"/>
    </source>
</evidence>
<dbReference type="EMBL" id="OL472118">
    <property type="protein sequence ID" value="UTQ50566.1"/>
    <property type="molecule type" value="Viral_cRNA"/>
</dbReference>
<sequence length="464" mass="51857">MSASQISLKDLQSIRSSYSNLSSTSRPENPSGQCTYRPYDFTDAAKMPIYKIANKTPAEIVAFHNKISAPEYDSMSESDFFDFIQVALSITDPLSNGYIFQTPPYPVTSLCSDYENARPSGHGSVRFRADASIAVPLQVIPPSGSQMNQMDAEESEPVKAKALSFLYSWLTRFSIKTPSAVLNMQYDKLRETYMKFYGVSSAVFDNFRPDSSWIRGIKEAFDSFVRVKNTLIFHVASSETFYKESPKVFNILRYLYYQNLEFMGMHAYVSLVNIMSKVALPPAQILTWLRISGAELAIDEAYKIMSSLDNGMIDNGVKAERLWKYARCLDQGYFNRLQTAYAAELMATLAYIEIKLGISQETGYSSPLNIHILDKNRHIREVGKAKAEAFMICKNSVISLSSDASVVDKMYAANQGVSLSAPGPTPPPEQQEPRKRPHAEIVDPTPIIKKAPPTAVSLSNLPNF</sequence>
<evidence type="ECO:0000256" key="1">
    <source>
        <dbReference type="ARBA" id="ARBA00014389"/>
    </source>
</evidence>
<keyword evidence="12" id="KW-1185">Reference proteome</keyword>
<accession>A0AAE9MQZ0</accession>
<dbReference type="Pfam" id="PF03216">
    <property type="entry name" value="Rhabdo_ncap_2"/>
    <property type="match status" value="1"/>
</dbReference>
<evidence type="ECO:0000256" key="5">
    <source>
        <dbReference type="ARBA" id="ARBA00022884"/>
    </source>
</evidence>
<dbReference type="GO" id="GO:0030430">
    <property type="term" value="C:host cell cytoplasm"/>
    <property type="evidence" value="ECO:0007669"/>
    <property type="project" value="UniProtKB-SubCell"/>
</dbReference>
<keyword evidence="2 9" id="KW-1139">Helical capsid protein</keyword>
<dbReference type="GO" id="GO:0019013">
    <property type="term" value="C:viral nucleocapsid"/>
    <property type="evidence" value="ECO:0007669"/>
    <property type="project" value="UniProtKB-UniRule"/>
</dbReference>
<dbReference type="Proteomes" id="UP001269389">
    <property type="component" value="Segment"/>
</dbReference>
<keyword evidence="6 9" id="KW-0543">Viral nucleoprotein</keyword>
<evidence type="ECO:0000256" key="7">
    <source>
        <dbReference type="ARBA" id="ARBA00023274"/>
    </source>
</evidence>
<feature type="region of interest" description="Disordered" evidence="10">
    <location>
        <begin position="417"/>
        <end position="464"/>
    </location>
</feature>
<keyword evidence="7 9" id="KW-0687">Ribonucleoprotein</keyword>
<keyword evidence="3 9" id="KW-0167">Capsid protein</keyword>
<protein>
    <recommendedName>
        <fullName evidence="1 9">Nucleoprotein</fullName>
        <shortName evidence="9">NP</shortName>
        <shortName evidence="9">Protein N</shortName>
    </recommendedName>
    <alternativeName>
        <fullName evidence="8 9">Nucleocapsid protein</fullName>
    </alternativeName>
</protein>
<keyword evidence="5 9" id="KW-0694">RNA-binding</keyword>
<gene>
    <name evidence="11" type="primary">N</name>
</gene>
<feature type="compositionally biased region" description="Basic and acidic residues" evidence="10">
    <location>
        <begin position="431"/>
        <end position="441"/>
    </location>
</feature>
<keyword evidence="9" id="KW-1035">Host cytoplasm</keyword>
<comment type="subcellular location">
    <subcellularLocation>
        <location evidence="9">Virion</location>
    </subcellularLocation>
    <subcellularLocation>
        <location evidence="9">Host cytoplasm</location>
    </subcellularLocation>
</comment>
<comment type="subunit">
    <text evidence="9">Homomultimerizes to form the nucleocapsid. Binds to viral genomic RNA.</text>
</comment>
<dbReference type="GO" id="GO:0019029">
    <property type="term" value="C:helical viral capsid"/>
    <property type="evidence" value="ECO:0007669"/>
    <property type="project" value="UniProtKB-UniRule"/>
</dbReference>
<name>A0AAE9MQZ0_9RHAB</name>
<organism evidence="11 12">
    <name type="scientific">Taraxacum betanucleorhabdovirus 1</name>
    <dbReference type="NCBI Taxonomy" id="2950879"/>
    <lineage>
        <taxon>Viruses</taxon>
        <taxon>Riboviria</taxon>
        <taxon>Orthornavirae</taxon>
        <taxon>Negarnaviricota</taxon>
        <taxon>Haploviricotina</taxon>
        <taxon>Monjiviricetes</taxon>
        <taxon>Mononegavirales</taxon>
        <taxon>Rhabdoviridae</taxon>
        <taxon>Betarhabdovirinae</taxon>
        <taxon>Betanucleorhabdovirus</taxon>
    </lineage>
</organism>
<keyword evidence="4 9" id="KW-0946">Virion</keyword>
<evidence type="ECO:0000256" key="6">
    <source>
        <dbReference type="ARBA" id="ARBA00023086"/>
    </source>
</evidence>
<evidence type="ECO:0000256" key="8">
    <source>
        <dbReference type="ARBA" id="ARBA00033344"/>
    </source>
</evidence>
<evidence type="ECO:0000256" key="2">
    <source>
        <dbReference type="ARBA" id="ARBA00022497"/>
    </source>
</evidence>
<evidence type="ECO:0000256" key="9">
    <source>
        <dbReference type="RuleBase" id="RU369108"/>
    </source>
</evidence>
<evidence type="ECO:0000256" key="4">
    <source>
        <dbReference type="ARBA" id="ARBA00022844"/>
    </source>
</evidence>
<dbReference type="InterPro" id="IPR004902">
    <property type="entry name" value="Rhabdo_ncap_2"/>
</dbReference>
<evidence type="ECO:0000256" key="3">
    <source>
        <dbReference type="ARBA" id="ARBA00022561"/>
    </source>
</evidence>
<comment type="similarity">
    <text evidence="9">Belongs to the nucleorhabdovirus nucleocapsid protein family.</text>
</comment>